<accession>A0ABW2JJP0</accession>
<feature type="domain" description="HTH luxR-type" evidence="1">
    <location>
        <begin position="230"/>
        <end position="295"/>
    </location>
</feature>
<dbReference type="CDD" id="cd06170">
    <property type="entry name" value="LuxR_C_like"/>
    <property type="match status" value="1"/>
</dbReference>
<dbReference type="Pfam" id="PF00196">
    <property type="entry name" value="GerE"/>
    <property type="match status" value="1"/>
</dbReference>
<reference evidence="3" key="1">
    <citation type="journal article" date="2019" name="Int. J. Syst. Evol. Microbiol.">
        <title>The Global Catalogue of Microorganisms (GCM) 10K type strain sequencing project: providing services to taxonomists for standard genome sequencing and annotation.</title>
        <authorList>
            <consortium name="The Broad Institute Genomics Platform"/>
            <consortium name="The Broad Institute Genome Sequencing Center for Infectious Disease"/>
            <person name="Wu L."/>
            <person name="Ma J."/>
        </authorList>
    </citation>
    <scope>NUCLEOTIDE SEQUENCE [LARGE SCALE GENOMIC DNA]</scope>
    <source>
        <strain evidence="3">SYNS20</strain>
    </source>
</reference>
<dbReference type="SUPFAM" id="SSF46894">
    <property type="entry name" value="C-terminal effector domain of the bipartite response regulators"/>
    <property type="match status" value="1"/>
</dbReference>
<dbReference type="InterPro" id="IPR036388">
    <property type="entry name" value="WH-like_DNA-bd_sf"/>
</dbReference>
<name>A0ABW2JJP0_9ACTN</name>
<dbReference type="PANTHER" id="PTHR34293">
    <property type="entry name" value="HTH-TYPE TRANSCRIPTIONAL REGULATOR TRMBL2"/>
    <property type="match status" value="1"/>
</dbReference>
<dbReference type="Gene3D" id="1.10.10.10">
    <property type="entry name" value="Winged helix-like DNA-binding domain superfamily/Winged helix DNA-binding domain"/>
    <property type="match status" value="1"/>
</dbReference>
<dbReference type="InterPro" id="IPR016032">
    <property type="entry name" value="Sig_transdc_resp-reg_C-effctor"/>
</dbReference>
<dbReference type="InterPro" id="IPR000792">
    <property type="entry name" value="Tscrpt_reg_LuxR_C"/>
</dbReference>
<dbReference type="Proteomes" id="UP001596523">
    <property type="component" value="Unassembled WGS sequence"/>
</dbReference>
<dbReference type="PROSITE" id="PS50043">
    <property type="entry name" value="HTH_LUXR_2"/>
    <property type="match status" value="1"/>
</dbReference>
<comment type="caution">
    <text evidence="2">The sequence shown here is derived from an EMBL/GenBank/DDBJ whole genome shotgun (WGS) entry which is preliminary data.</text>
</comment>
<dbReference type="SMART" id="SM00421">
    <property type="entry name" value="HTH_LUXR"/>
    <property type="match status" value="1"/>
</dbReference>
<evidence type="ECO:0000259" key="1">
    <source>
        <dbReference type="PROSITE" id="PS50043"/>
    </source>
</evidence>
<sequence length="302" mass="32883">MRALTDGRIARAEAREARCLIELGLLHPDPGDKEWLLPVGTGEVMAQLLRVMEEDLAAVRRRAAAMAETAERFMAVEARDVPASDAVRVLEGPARIDAVVRAAARECGAEFLSVRGGGARREHPLELALPGALDLRRRGVRTRTISHHAARHGHGASGSPDRLGDMVEARTLDEVIDRTMIFDRKVAFVSGSPDHTTVLEIRQPELIRYLVTVFDRLWRLATPLSEPLGAPGDIEGLTHRERAIAALLAEGHNDTEVAERLGINVRTCRHHISKLAEALGSSSRAQLGVRIAQAGLDVPPRG</sequence>
<gene>
    <name evidence="2" type="ORF">ACFQVC_16250</name>
</gene>
<dbReference type="RefSeq" id="WP_381831137.1">
    <property type="nucleotide sequence ID" value="NZ_JBHTCF010000006.1"/>
</dbReference>
<dbReference type="EMBL" id="JBHTCF010000006">
    <property type="protein sequence ID" value="MFC7305766.1"/>
    <property type="molecule type" value="Genomic_DNA"/>
</dbReference>
<dbReference type="PRINTS" id="PR00038">
    <property type="entry name" value="HTHLUXR"/>
</dbReference>
<dbReference type="InterPro" id="IPR051797">
    <property type="entry name" value="TrmB-like"/>
</dbReference>
<keyword evidence="3" id="KW-1185">Reference proteome</keyword>
<organism evidence="2 3">
    <name type="scientific">Streptomyces monticola</name>
    <dbReference type="NCBI Taxonomy" id="2666263"/>
    <lineage>
        <taxon>Bacteria</taxon>
        <taxon>Bacillati</taxon>
        <taxon>Actinomycetota</taxon>
        <taxon>Actinomycetes</taxon>
        <taxon>Kitasatosporales</taxon>
        <taxon>Streptomycetaceae</taxon>
        <taxon>Streptomyces</taxon>
    </lineage>
</organism>
<evidence type="ECO:0000313" key="2">
    <source>
        <dbReference type="EMBL" id="MFC7305766.1"/>
    </source>
</evidence>
<proteinExistence type="predicted"/>
<protein>
    <submittedName>
        <fullName evidence="2">LuxR C-terminal-related transcriptional regulator</fullName>
    </submittedName>
</protein>
<dbReference type="PANTHER" id="PTHR34293:SF1">
    <property type="entry name" value="HTH-TYPE TRANSCRIPTIONAL REGULATOR TRMBL2"/>
    <property type="match status" value="1"/>
</dbReference>
<evidence type="ECO:0000313" key="3">
    <source>
        <dbReference type="Proteomes" id="UP001596523"/>
    </source>
</evidence>